<dbReference type="Pfam" id="PF00128">
    <property type="entry name" value="Alpha-amylase"/>
    <property type="match status" value="1"/>
</dbReference>
<dbReference type="InterPro" id="IPR014756">
    <property type="entry name" value="Ig_E-set"/>
</dbReference>
<evidence type="ECO:0000259" key="3">
    <source>
        <dbReference type="SMART" id="SM00642"/>
    </source>
</evidence>
<evidence type="ECO:0000256" key="1">
    <source>
        <dbReference type="ARBA" id="ARBA00008061"/>
    </source>
</evidence>
<dbReference type="SMART" id="SM00642">
    <property type="entry name" value="Aamy"/>
    <property type="match status" value="1"/>
</dbReference>
<dbReference type="RefSeq" id="WP_063787675.1">
    <property type="nucleotide sequence ID" value="NZ_JACFYJ010000073.1"/>
</dbReference>
<comment type="caution">
    <text evidence="4">The sequence shown here is derived from an EMBL/GenBank/DDBJ whole genome shotgun (WGS) entry which is preliminary data.</text>
</comment>
<dbReference type="SUPFAM" id="SSF51011">
    <property type="entry name" value="Glycosyl hydrolase domain"/>
    <property type="match status" value="1"/>
</dbReference>
<reference evidence="4 5" key="1">
    <citation type="journal article" date="2022" name="Arch. Microbiol.">
        <title>Paraburkholderia bengalensis sp. nov. isolated from roots of Oryza sativa, IR64.</title>
        <authorList>
            <person name="Nag P."/>
            <person name="Mondal N."/>
            <person name="Sarkar J."/>
            <person name="Das S."/>
        </authorList>
    </citation>
    <scope>NUCLEOTIDE SEQUENCE [LARGE SCALE GENOMIC DNA]</scope>
    <source>
        <strain evidence="4 5">IR64_4_BI</strain>
    </source>
</reference>
<dbReference type="Proteomes" id="UP001386437">
    <property type="component" value="Unassembled WGS sequence"/>
</dbReference>
<name>A0ABU8J0G3_9BURK</name>
<feature type="domain" description="Glycosyl hydrolase family 13 catalytic" evidence="3">
    <location>
        <begin position="149"/>
        <end position="554"/>
    </location>
</feature>
<proteinExistence type="inferred from homology"/>
<dbReference type="InterPro" id="IPR013780">
    <property type="entry name" value="Glyco_hydro_b"/>
</dbReference>
<dbReference type="SUPFAM" id="SSF81296">
    <property type="entry name" value="E set domains"/>
    <property type="match status" value="1"/>
</dbReference>
<dbReference type="SUPFAM" id="SSF51445">
    <property type="entry name" value="(Trans)glycosidases"/>
    <property type="match status" value="1"/>
</dbReference>
<protein>
    <submittedName>
        <fullName evidence="4">Glycogen-debranching protein</fullName>
    </submittedName>
</protein>
<dbReference type="Gene3D" id="2.60.40.10">
    <property type="entry name" value="Immunoglobulins"/>
    <property type="match status" value="1"/>
</dbReference>
<gene>
    <name evidence="4" type="ORF">H3V53_30915</name>
</gene>
<dbReference type="InterPro" id="IPR013783">
    <property type="entry name" value="Ig-like_fold"/>
</dbReference>
<dbReference type="InterPro" id="IPR017853">
    <property type="entry name" value="GH"/>
</dbReference>
<dbReference type="Pfam" id="PF02922">
    <property type="entry name" value="CBM_48"/>
    <property type="match status" value="1"/>
</dbReference>
<dbReference type="Gene3D" id="3.20.20.80">
    <property type="entry name" value="Glycosidases"/>
    <property type="match status" value="1"/>
</dbReference>
<dbReference type="InterPro" id="IPR044505">
    <property type="entry name" value="GlgX_Isoamylase_N_E_set"/>
</dbReference>
<dbReference type="InterPro" id="IPR004193">
    <property type="entry name" value="Glyco_hydro_13_N"/>
</dbReference>
<comment type="similarity">
    <text evidence="1">Belongs to the glycosyl hydrolase 13 family.</text>
</comment>
<dbReference type="EMBL" id="JACFYJ010000073">
    <property type="protein sequence ID" value="MEI6001413.1"/>
    <property type="molecule type" value="Genomic_DNA"/>
</dbReference>
<accession>A0ABU8J0G3</accession>
<dbReference type="CDD" id="cd02856">
    <property type="entry name" value="E_set_GDE_Isoamylase_N"/>
    <property type="match status" value="1"/>
</dbReference>
<evidence type="ECO:0000313" key="5">
    <source>
        <dbReference type="Proteomes" id="UP001386437"/>
    </source>
</evidence>
<dbReference type="InterPro" id="IPR006047">
    <property type="entry name" value="GH13_cat_dom"/>
</dbReference>
<dbReference type="PANTHER" id="PTHR43002">
    <property type="entry name" value="GLYCOGEN DEBRANCHING ENZYME"/>
    <property type="match status" value="1"/>
</dbReference>
<evidence type="ECO:0000313" key="4">
    <source>
        <dbReference type="EMBL" id="MEI6001413.1"/>
    </source>
</evidence>
<keyword evidence="5" id="KW-1185">Reference proteome</keyword>
<sequence>MTAVHVCAGRPAPLGVQDCHDGFNFSVFSRHAERVELLLFEEPTSDSPLAVIDLSAPEHRTGDVWHALVSGLRWGQAYSYRASGRWAPADGKRFDGSIELLDPRALAVRIDPCPTPGGHRHRSLLVDRSFDWQGATRPRRAWSETLIYETHVRGLTIDSGSGVAHRGTFLGIAEKLPYLRGLGVTAIELMPVQAFDDLHPTGRNPSGGHPLFNYWGYNPIALFAPHPRYASKLAPGSELCEFKTMVRELHRHGIEVILDIVFTHTAEGGERGPTFSLRGLDDSIYYLHGDAASNYLDYSGCGNTLNCNHPVVRDYILDCLRYWSADMQVDGFRFDLASILGRDEHGGLLSNAPLLERIAEDPVLRETKLIAEAWDAGGAYQVGSFAGSRWAEWNGCFRDDVRRFWRGDPGMAGAFAKRICGSPDLYSRNGKTPINSINFVASHDGFTLNDVVTYTTKRNLANGENNRDGPDTNYSVNDGIDGDSAAPQIERLRLRQIKNMLATLAISRGVPMLLGGDEFRRTQQGNNNPYCQDNAVSWYDWKLVERNAELVRFTQNVFEWRMRSPALSADAFYSSKEIQWFAPSGAEPEWQELMHAFGCVIHCPPYKAGESQADAGRTDAGALCLLFNASEAEIAFRLPVVAPYEWHLVMDTSLPTPMDILDAAEWPRTDATSGFTLSARALAMLCCGAVEPYSHVTL</sequence>
<evidence type="ECO:0000256" key="2">
    <source>
        <dbReference type="SAM" id="MobiDB-lite"/>
    </source>
</evidence>
<feature type="region of interest" description="Disordered" evidence="2">
    <location>
        <begin position="460"/>
        <end position="480"/>
    </location>
</feature>
<organism evidence="4 5">
    <name type="scientific">Paraburkholderia bengalensis</name>
    <dbReference type="NCBI Taxonomy" id="2747562"/>
    <lineage>
        <taxon>Bacteria</taxon>
        <taxon>Pseudomonadati</taxon>
        <taxon>Pseudomonadota</taxon>
        <taxon>Betaproteobacteria</taxon>
        <taxon>Burkholderiales</taxon>
        <taxon>Burkholderiaceae</taxon>
        <taxon>Paraburkholderia</taxon>
    </lineage>
</organism>
<dbReference type="Gene3D" id="2.60.40.1180">
    <property type="entry name" value="Golgi alpha-mannosidase II"/>
    <property type="match status" value="1"/>
</dbReference>
<dbReference type="CDD" id="cd11326">
    <property type="entry name" value="AmyAc_Glg_debranch"/>
    <property type="match status" value="1"/>
</dbReference>